<accession>A0A9P4S489</accession>
<comment type="caution">
    <text evidence="2">The sequence shown here is derived from an EMBL/GenBank/DDBJ whole genome shotgun (WGS) entry which is preliminary data.</text>
</comment>
<gene>
    <name evidence="2" type="ORF">M501DRAFT_981345</name>
</gene>
<evidence type="ECO:0000256" key="1">
    <source>
        <dbReference type="SAM" id="Phobius"/>
    </source>
</evidence>
<sequence length="98" mass="10890">MVTINCTDDLEPVVVVISIDNISSFLLCVVIGAHSLSCHRMFLRCDVGLLLTCPGRKETYLCPFLLSNLLPYSSNNQANQQIDSIPTIISGTWSQQRF</sequence>
<evidence type="ECO:0000313" key="3">
    <source>
        <dbReference type="Proteomes" id="UP000799429"/>
    </source>
</evidence>
<dbReference type="EMBL" id="MU006106">
    <property type="protein sequence ID" value="KAF2835958.1"/>
    <property type="molecule type" value="Genomic_DNA"/>
</dbReference>
<name>A0A9P4S489_9PEZI</name>
<keyword evidence="1" id="KW-1133">Transmembrane helix</keyword>
<reference evidence="2" key="1">
    <citation type="journal article" date="2020" name="Stud. Mycol.">
        <title>101 Dothideomycetes genomes: a test case for predicting lifestyles and emergence of pathogens.</title>
        <authorList>
            <person name="Haridas S."/>
            <person name="Albert R."/>
            <person name="Binder M."/>
            <person name="Bloem J."/>
            <person name="Labutti K."/>
            <person name="Salamov A."/>
            <person name="Andreopoulos B."/>
            <person name="Baker S."/>
            <person name="Barry K."/>
            <person name="Bills G."/>
            <person name="Bluhm B."/>
            <person name="Cannon C."/>
            <person name="Castanera R."/>
            <person name="Culley D."/>
            <person name="Daum C."/>
            <person name="Ezra D."/>
            <person name="Gonzalez J."/>
            <person name="Henrissat B."/>
            <person name="Kuo A."/>
            <person name="Liang C."/>
            <person name="Lipzen A."/>
            <person name="Lutzoni F."/>
            <person name="Magnuson J."/>
            <person name="Mondo S."/>
            <person name="Nolan M."/>
            <person name="Ohm R."/>
            <person name="Pangilinan J."/>
            <person name="Park H.-J."/>
            <person name="Ramirez L."/>
            <person name="Alfaro M."/>
            <person name="Sun H."/>
            <person name="Tritt A."/>
            <person name="Yoshinaga Y."/>
            <person name="Zwiers L.-H."/>
            <person name="Turgeon B."/>
            <person name="Goodwin S."/>
            <person name="Spatafora J."/>
            <person name="Crous P."/>
            <person name="Grigoriev I."/>
        </authorList>
    </citation>
    <scope>NUCLEOTIDE SEQUENCE</scope>
    <source>
        <strain evidence="2">CBS 101060</strain>
    </source>
</reference>
<keyword evidence="1" id="KW-0812">Transmembrane</keyword>
<protein>
    <submittedName>
        <fullName evidence="2">Uncharacterized protein</fullName>
    </submittedName>
</protein>
<dbReference type="AlphaFoldDB" id="A0A9P4S489"/>
<organism evidence="2 3">
    <name type="scientific">Patellaria atrata CBS 101060</name>
    <dbReference type="NCBI Taxonomy" id="1346257"/>
    <lineage>
        <taxon>Eukaryota</taxon>
        <taxon>Fungi</taxon>
        <taxon>Dikarya</taxon>
        <taxon>Ascomycota</taxon>
        <taxon>Pezizomycotina</taxon>
        <taxon>Dothideomycetes</taxon>
        <taxon>Dothideomycetes incertae sedis</taxon>
        <taxon>Patellariales</taxon>
        <taxon>Patellariaceae</taxon>
        <taxon>Patellaria</taxon>
    </lineage>
</organism>
<evidence type="ECO:0000313" key="2">
    <source>
        <dbReference type="EMBL" id="KAF2835958.1"/>
    </source>
</evidence>
<keyword evidence="1" id="KW-0472">Membrane</keyword>
<feature type="transmembrane region" description="Helical" evidence="1">
    <location>
        <begin position="12"/>
        <end position="34"/>
    </location>
</feature>
<keyword evidence="3" id="KW-1185">Reference proteome</keyword>
<proteinExistence type="predicted"/>
<dbReference type="Proteomes" id="UP000799429">
    <property type="component" value="Unassembled WGS sequence"/>
</dbReference>